<evidence type="ECO:0000313" key="3">
    <source>
        <dbReference type="Proteomes" id="UP000319313"/>
    </source>
</evidence>
<evidence type="ECO:0000313" key="2">
    <source>
        <dbReference type="EMBL" id="TRU25518.1"/>
    </source>
</evidence>
<sequence>MRRLIAFYLLFKRLWEQINLYFRQGFISILNPDNFSKKRLDRSEQSSDKQGSNGLSFLPITSLGYQDY</sequence>
<protein>
    <submittedName>
        <fullName evidence="2">Uncharacterized protein</fullName>
    </submittedName>
</protein>
<accession>A0A552DTD2</accession>
<dbReference type="AlphaFoldDB" id="A0A552DTD2"/>
<feature type="region of interest" description="Disordered" evidence="1">
    <location>
        <begin position="40"/>
        <end position="68"/>
    </location>
</feature>
<comment type="caution">
    <text evidence="2">The sequence shown here is derived from an EMBL/GenBank/DDBJ whole genome shotgun (WGS) entry which is preliminary data.</text>
</comment>
<organism evidence="2 3">
    <name type="scientific">Microcystis aeruginosa Ma_SC_T_19800800_S464</name>
    <dbReference type="NCBI Taxonomy" id="2486257"/>
    <lineage>
        <taxon>Bacteria</taxon>
        <taxon>Bacillati</taxon>
        <taxon>Cyanobacteriota</taxon>
        <taxon>Cyanophyceae</taxon>
        <taxon>Oscillatoriophycideae</taxon>
        <taxon>Chroococcales</taxon>
        <taxon>Microcystaceae</taxon>
        <taxon>Microcystis</taxon>
    </lineage>
</organism>
<dbReference type="EMBL" id="SFBL01000100">
    <property type="protein sequence ID" value="TRU25518.1"/>
    <property type="molecule type" value="Genomic_DNA"/>
</dbReference>
<reference evidence="2 3" key="1">
    <citation type="submission" date="2019-01" db="EMBL/GenBank/DDBJ databases">
        <title>Coherence of Microcystis species and biogeography revealed through population genomics.</title>
        <authorList>
            <person name="Perez-Carrascal O.M."/>
            <person name="Terrat Y."/>
            <person name="Giani A."/>
            <person name="Fortin N."/>
            <person name="Tromas N."/>
            <person name="Shapiro B.J."/>
        </authorList>
    </citation>
    <scope>NUCLEOTIDE SEQUENCE [LARGE SCALE GENOMIC DNA]</scope>
    <source>
        <strain evidence="2">Ma_SC_T_19800800_S464</strain>
    </source>
</reference>
<dbReference type="Proteomes" id="UP000319313">
    <property type="component" value="Unassembled WGS sequence"/>
</dbReference>
<name>A0A552DTD2_MICAE</name>
<gene>
    <name evidence="2" type="ORF">EWV81_11850</name>
</gene>
<proteinExistence type="predicted"/>
<evidence type="ECO:0000256" key="1">
    <source>
        <dbReference type="SAM" id="MobiDB-lite"/>
    </source>
</evidence>